<dbReference type="PANTHER" id="PTHR47327">
    <property type="entry name" value="FI18240P1-RELATED"/>
    <property type="match status" value="1"/>
</dbReference>
<name>A0ABR1EVQ6_NECAM</name>
<comment type="caution">
    <text evidence="2">The sequence shown here is derived from an EMBL/GenBank/DDBJ whole genome shotgun (WGS) entry which is preliminary data.</text>
</comment>
<dbReference type="EMBL" id="JAVFWL010000006">
    <property type="protein sequence ID" value="KAK6766715.1"/>
    <property type="molecule type" value="Genomic_DNA"/>
</dbReference>
<evidence type="ECO:0000313" key="3">
    <source>
        <dbReference type="Proteomes" id="UP001303046"/>
    </source>
</evidence>
<feature type="domain" description="Apple" evidence="1">
    <location>
        <begin position="333"/>
        <end position="416"/>
    </location>
</feature>
<dbReference type="InterPro" id="IPR003609">
    <property type="entry name" value="Pan_app"/>
</dbReference>
<feature type="domain" description="Apple" evidence="1">
    <location>
        <begin position="137"/>
        <end position="228"/>
    </location>
</feature>
<dbReference type="Gene3D" id="3.50.4.10">
    <property type="entry name" value="Hepatocyte Growth Factor"/>
    <property type="match status" value="2"/>
</dbReference>
<feature type="domain" description="Apple" evidence="1">
    <location>
        <begin position="590"/>
        <end position="670"/>
    </location>
</feature>
<protein>
    <recommendedName>
        <fullName evidence="1">Apple domain-containing protein</fullName>
    </recommendedName>
</protein>
<dbReference type="Proteomes" id="UP001303046">
    <property type="component" value="Unassembled WGS sequence"/>
</dbReference>
<evidence type="ECO:0000259" key="1">
    <source>
        <dbReference type="PROSITE" id="PS50948"/>
    </source>
</evidence>
<organism evidence="2 3">
    <name type="scientific">Necator americanus</name>
    <name type="common">Human hookworm</name>
    <dbReference type="NCBI Taxonomy" id="51031"/>
    <lineage>
        <taxon>Eukaryota</taxon>
        <taxon>Metazoa</taxon>
        <taxon>Ecdysozoa</taxon>
        <taxon>Nematoda</taxon>
        <taxon>Chromadorea</taxon>
        <taxon>Rhabditida</taxon>
        <taxon>Rhabditina</taxon>
        <taxon>Rhabditomorpha</taxon>
        <taxon>Strongyloidea</taxon>
        <taxon>Ancylostomatidae</taxon>
        <taxon>Bunostominae</taxon>
        <taxon>Necator</taxon>
    </lineage>
</organism>
<sequence length="706" mass="78861">MAVRQLSTINVSQLVNFMDIMVIIMDHKWYQPIPMISMSVQAGQVAIFVPKRGYKQRPRQYAASLTPVRNPIDISQYSNLLDLRAGREHTTESTTTATEASSTSSVLIPMVEEDEGIPHEEQRNAISFLNPTHSSECSKKEKISYFVLFGYRLASRNVAATLKGIDQSSCVMYCSQNINANGDVVPCYSANYEPIEEKCYLYGKRSRSDRHTAHLAEDSNYIFADKFCVETKKDCSAETPYIVYPFKQMHKKIITSYPGMNSVVACVAACIDSKKCRAVTYKIGLCILHGASPATDSGLLVQGNEQTMVIENGCQLTASTLPALLSNMLVNRCFERITRRTIDNYPPLAEYQMETLRACADYCIMAAGNERKKEPLCRSFTYNIALKICHLYDHDGMKVPAILYPAIGIDFYKRIDKDEICRSTFPFKNNNANFAVIGSPTSAQENTNEEFESLGEIETFSSRIRNQDIPNEKAITIDGDLKVLQKKPTKEFGKISKNTKDVAESEQCFTSNAYYVVIGDEIVRPMNNEGTVKGPNKEDLVCNSLNYFPLTRKCELYSILAEPHGPGTLVENQDVIYAEKFCLPESTQRCQNDEIFILHVQKSLSRIPIQQTPSGSITSCLQACLNVYACKTAVFNSIKEHCELYSEKVTKSQESIIDTPPGFVMIENGCDGNGGGSVRGRPVQNHKTIISEEARTIGGQLETRAC</sequence>
<dbReference type="SMART" id="SM00473">
    <property type="entry name" value="PAN_AP"/>
    <property type="match status" value="5"/>
</dbReference>
<keyword evidence="3" id="KW-1185">Reference proteome</keyword>
<dbReference type="CDD" id="cd01099">
    <property type="entry name" value="PAN_AP_HGF"/>
    <property type="match status" value="1"/>
</dbReference>
<dbReference type="Pfam" id="PF00024">
    <property type="entry name" value="PAN_1"/>
    <property type="match status" value="4"/>
</dbReference>
<feature type="domain" description="Apple" evidence="1">
    <location>
        <begin position="235"/>
        <end position="314"/>
    </location>
</feature>
<dbReference type="PANTHER" id="PTHR47327:SF1">
    <property type="entry name" value="RE15579P"/>
    <property type="match status" value="1"/>
</dbReference>
<dbReference type="InterPro" id="IPR052774">
    <property type="entry name" value="Celegans_DevNeuronal_Protein"/>
</dbReference>
<dbReference type="PROSITE" id="PS50948">
    <property type="entry name" value="PAN"/>
    <property type="match status" value="4"/>
</dbReference>
<gene>
    <name evidence="2" type="primary">Necator_chrX.g26330</name>
    <name evidence="2" type="ORF">RB195_026164</name>
</gene>
<evidence type="ECO:0000313" key="2">
    <source>
        <dbReference type="EMBL" id="KAK6766715.1"/>
    </source>
</evidence>
<accession>A0ABR1EVQ6</accession>
<reference evidence="2 3" key="1">
    <citation type="submission" date="2023-08" db="EMBL/GenBank/DDBJ databases">
        <title>A Necator americanus chromosomal reference genome.</title>
        <authorList>
            <person name="Ilik V."/>
            <person name="Petrzelkova K.J."/>
            <person name="Pardy F."/>
            <person name="Fuh T."/>
            <person name="Niatou-Singa F.S."/>
            <person name="Gouil Q."/>
            <person name="Baker L."/>
            <person name="Ritchie M.E."/>
            <person name="Jex A.R."/>
            <person name="Gazzola D."/>
            <person name="Li H."/>
            <person name="Toshio Fujiwara R."/>
            <person name="Zhan B."/>
            <person name="Aroian R.V."/>
            <person name="Pafco B."/>
            <person name="Schwarz E.M."/>
        </authorList>
    </citation>
    <scope>NUCLEOTIDE SEQUENCE [LARGE SCALE GENOMIC DNA]</scope>
    <source>
        <strain evidence="2 3">Aroian</strain>
        <tissue evidence="2">Whole animal</tissue>
    </source>
</reference>
<proteinExistence type="predicted"/>
<dbReference type="SUPFAM" id="SSF57414">
    <property type="entry name" value="Hairpin loop containing domain-like"/>
    <property type="match status" value="3"/>
</dbReference>